<dbReference type="OrthoDB" id="3555317at2759"/>
<dbReference type="EMBL" id="JAGSXJ010000001">
    <property type="protein sequence ID" value="KAH6697194.1"/>
    <property type="molecule type" value="Genomic_DNA"/>
</dbReference>
<gene>
    <name evidence="4" type="ORF">F5X68DRAFT_196891</name>
</gene>
<dbReference type="AlphaFoldDB" id="A0A9P8VL17"/>
<dbReference type="PROSITE" id="PS00036">
    <property type="entry name" value="BZIP_BASIC"/>
    <property type="match status" value="1"/>
</dbReference>
<evidence type="ECO:0000313" key="4">
    <source>
        <dbReference type="EMBL" id="KAH6697194.1"/>
    </source>
</evidence>
<dbReference type="Gene3D" id="1.20.5.170">
    <property type="match status" value="1"/>
</dbReference>
<organism evidence="4 5">
    <name type="scientific">Plectosphaerella plurivora</name>
    <dbReference type="NCBI Taxonomy" id="936078"/>
    <lineage>
        <taxon>Eukaryota</taxon>
        <taxon>Fungi</taxon>
        <taxon>Dikarya</taxon>
        <taxon>Ascomycota</taxon>
        <taxon>Pezizomycotina</taxon>
        <taxon>Sordariomycetes</taxon>
        <taxon>Hypocreomycetidae</taxon>
        <taxon>Glomerellales</taxon>
        <taxon>Plectosphaerellaceae</taxon>
        <taxon>Plectosphaerella</taxon>
    </lineage>
</organism>
<feature type="coiled-coil region" evidence="1">
    <location>
        <begin position="35"/>
        <end position="62"/>
    </location>
</feature>
<feature type="compositionally biased region" description="Basic and acidic residues" evidence="2">
    <location>
        <begin position="134"/>
        <end position="147"/>
    </location>
</feature>
<dbReference type="PANTHER" id="PTHR40618">
    <property type="entry name" value="B-ZIP TRANSCRIPTION FACTOR (EUROFUNG)-RELATED"/>
    <property type="match status" value="1"/>
</dbReference>
<sequence length="329" mass="35620">MMKHATKSKTPLDVDRREQNRQAQQAFRQRRKIAEAAQLKKIKQLEDTVEEMSRMLVGLCDEMVAATAAGDLVARPGLMDLLRSSIARSLELAGTVSPSEDEGVAMSEPEKDKSQSPGQETSSSPEQEQSQSPEQHKFQSPEQHKFQSPEQVTILPSQIPPAWPPTTNTATFAMRLVETTLAYGVMYLNGDAYISSSEFQRAFGPSLRDLTTAQLLAKLQYQLGPGRGTLHQNAGLFRPTSDGLVTAFDVQQQLSGLGARDLGPDMMELRIGGGQDGGGAAPGMVVRLKTSLLTMNLANSAVCMEQGPAYPAHEVQKAVEASVVLARGL</sequence>
<feature type="region of interest" description="Disordered" evidence="2">
    <location>
        <begin position="93"/>
        <end position="151"/>
    </location>
</feature>
<evidence type="ECO:0000256" key="1">
    <source>
        <dbReference type="SAM" id="Coils"/>
    </source>
</evidence>
<name>A0A9P8VL17_9PEZI</name>
<dbReference type="CDD" id="cd14688">
    <property type="entry name" value="bZIP_YAP"/>
    <property type="match status" value="1"/>
</dbReference>
<keyword evidence="5" id="KW-1185">Reference proteome</keyword>
<dbReference type="PANTHER" id="PTHR40618:SF1">
    <property type="entry name" value="B-ZIP TRANSCRIPTION FACTOR (EUROFUNG)"/>
    <property type="match status" value="1"/>
</dbReference>
<feature type="domain" description="BZIP" evidence="3">
    <location>
        <begin position="16"/>
        <end position="30"/>
    </location>
</feature>
<comment type="caution">
    <text evidence="4">The sequence shown here is derived from an EMBL/GenBank/DDBJ whole genome shotgun (WGS) entry which is preliminary data.</text>
</comment>
<proteinExistence type="predicted"/>
<protein>
    <recommendedName>
        <fullName evidence="3">BZIP domain-containing protein</fullName>
    </recommendedName>
</protein>
<dbReference type="Proteomes" id="UP000770015">
    <property type="component" value="Unassembled WGS sequence"/>
</dbReference>
<feature type="region of interest" description="Disordered" evidence="2">
    <location>
        <begin position="1"/>
        <end position="29"/>
    </location>
</feature>
<accession>A0A9P8VL17</accession>
<dbReference type="GO" id="GO:0003700">
    <property type="term" value="F:DNA-binding transcription factor activity"/>
    <property type="evidence" value="ECO:0007669"/>
    <property type="project" value="InterPro"/>
</dbReference>
<evidence type="ECO:0000313" key="5">
    <source>
        <dbReference type="Proteomes" id="UP000770015"/>
    </source>
</evidence>
<feature type="compositionally biased region" description="Basic and acidic residues" evidence="2">
    <location>
        <begin position="10"/>
        <end position="20"/>
    </location>
</feature>
<keyword evidence="1" id="KW-0175">Coiled coil</keyword>
<reference evidence="4" key="1">
    <citation type="journal article" date="2021" name="Nat. Commun.">
        <title>Genetic determinants of endophytism in the Arabidopsis root mycobiome.</title>
        <authorList>
            <person name="Mesny F."/>
            <person name="Miyauchi S."/>
            <person name="Thiergart T."/>
            <person name="Pickel B."/>
            <person name="Atanasova L."/>
            <person name="Karlsson M."/>
            <person name="Huettel B."/>
            <person name="Barry K.W."/>
            <person name="Haridas S."/>
            <person name="Chen C."/>
            <person name="Bauer D."/>
            <person name="Andreopoulos W."/>
            <person name="Pangilinan J."/>
            <person name="LaButti K."/>
            <person name="Riley R."/>
            <person name="Lipzen A."/>
            <person name="Clum A."/>
            <person name="Drula E."/>
            <person name="Henrissat B."/>
            <person name="Kohler A."/>
            <person name="Grigoriev I.V."/>
            <person name="Martin F.M."/>
            <person name="Hacquard S."/>
        </authorList>
    </citation>
    <scope>NUCLEOTIDE SEQUENCE</scope>
    <source>
        <strain evidence="4">MPI-SDFR-AT-0117</strain>
    </source>
</reference>
<feature type="compositionally biased region" description="Low complexity" evidence="2">
    <location>
        <begin position="115"/>
        <end position="133"/>
    </location>
</feature>
<dbReference type="SUPFAM" id="SSF57959">
    <property type="entry name" value="Leucine zipper domain"/>
    <property type="match status" value="1"/>
</dbReference>
<evidence type="ECO:0000256" key="2">
    <source>
        <dbReference type="SAM" id="MobiDB-lite"/>
    </source>
</evidence>
<dbReference type="InterPro" id="IPR046347">
    <property type="entry name" value="bZIP_sf"/>
</dbReference>
<evidence type="ECO:0000259" key="3">
    <source>
        <dbReference type="PROSITE" id="PS00036"/>
    </source>
</evidence>
<dbReference type="InterPro" id="IPR004827">
    <property type="entry name" value="bZIP"/>
</dbReference>